<dbReference type="RefSeq" id="WP_257530614.1">
    <property type="nucleotide sequence ID" value="NZ_JANKAS010000005.1"/>
</dbReference>
<evidence type="ECO:0000313" key="2">
    <source>
        <dbReference type="EMBL" id="MCR1898858.1"/>
    </source>
</evidence>
<dbReference type="Pfam" id="PF14034">
    <property type="entry name" value="Spore_YtrH"/>
    <property type="match status" value="1"/>
</dbReference>
<dbReference type="AlphaFoldDB" id="A0AAE3HGW4"/>
<keyword evidence="3" id="KW-1185">Reference proteome</keyword>
<gene>
    <name evidence="2" type="ORF">NSA47_07650</name>
</gene>
<organism evidence="2 3">
    <name type="scientific">Irregularibacter muris</name>
    <dbReference type="NCBI Taxonomy" id="1796619"/>
    <lineage>
        <taxon>Bacteria</taxon>
        <taxon>Bacillati</taxon>
        <taxon>Bacillota</taxon>
        <taxon>Clostridia</taxon>
        <taxon>Eubacteriales</taxon>
        <taxon>Eubacteriaceae</taxon>
        <taxon>Irregularibacter</taxon>
    </lineage>
</organism>
<evidence type="ECO:0000313" key="3">
    <source>
        <dbReference type="Proteomes" id="UP001205748"/>
    </source>
</evidence>
<name>A0AAE3HGW4_9FIRM</name>
<accession>A0AAE3HGW4</accession>
<sequence length="112" mass="12144">MPNFIMNIVQIFFIAFGVVLGGSLFAGISAIITDTPPVRAMMNMASSIKTWAMAIALGGSISSFSVLDKGLFEGEIKAFIKQIIYIFIALLGANAGYSFIRLIQRCSELWGK</sequence>
<keyword evidence="1" id="KW-0472">Membrane</keyword>
<feature type="transmembrane region" description="Helical" evidence="1">
    <location>
        <begin position="83"/>
        <end position="103"/>
    </location>
</feature>
<dbReference type="InterPro" id="IPR025689">
    <property type="entry name" value="Spore_YtrH"/>
</dbReference>
<protein>
    <submittedName>
        <fullName evidence="2">YtrH family sporulation protein</fullName>
    </submittedName>
</protein>
<feature type="transmembrane region" description="Helical" evidence="1">
    <location>
        <begin position="12"/>
        <end position="32"/>
    </location>
</feature>
<evidence type="ECO:0000256" key="1">
    <source>
        <dbReference type="SAM" id="Phobius"/>
    </source>
</evidence>
<dbReference type="EMBL" id="JANKAS010000005">
    <property type="protein sequence ID" value="MCR1898858.1"/>
    <property type="molecule type" value="Genomic_DNA"/>
</dbReference>
<proteinExistence type="predicted"/>
<comment type="caution">
    <text evidence="2">The sequence shown here is derived from an EMBL/GenBank/DDBJ whole genome shotgun (WGS) entry which is preliminary data.</text>
</comment>
<dbReference type="Proteomes" id="UP001205748">
    <property type="component" value="Unassembled WGS sequence"/>
</dbReference>
<feature type="transmembrane region" description="Helical" evidence="1">
    <location>
        <begin position="52"/>
        <end position="71"/>
    </location>
</feature>
<keyword evidence="1" id="KW-1133">Transmembrane helix</keyword>
<reference evidence="2" key="1">
    <citation type="submission" date="2022-07" db="EMBL/GenBank/DDBJ databases">
        <title>Enhanced cultured diversity of the mouse gut microbiota enables custom-made synthetic communities.</title>
        <authorList>
            <person name="Afrizal A."/>
        </authorList>
    </citation>
    <scope>NUCLEOTIDE SEQUENCE</scope>
    <source>
        <strain evidence="2">DSM 28593</strain>
    </source>
</reference>
<keyword evidence="1" id="KW-0812">Transmembrane</keyword>